<keyword evidence="1" id="KW-0862">Zinc</keyword>
<dbReference type="Pfam" id="PF10782">
    <property type="entry name" value="zf-C2HCIx2C"/>
    <property type="match status" value="1"/>
</dbReference>
<evidence type="ECO:0000313" key="1">
    <source>
        <dbReference type="EMBL" id="MBS4199446.1"/>
    </source>
</evidence>
<dbReference type="AlphaFoldDB" id="A0A942YML3"/>
<dbReference type="GO" id="GO:0008270">
    <property type="term" value="F:zinc ion binding"/>
    <property type="evidence" value="ECO:0007669"/>
    <property type="project" value="UniProtKB-KW"/>
</dbReference>
<dbReference type="InterPro" id="IPR019718">
    <property type="entry name" value="DUF2602"/>
</dbReference>
<dbReference type="Proteomes" id="UP000682713">
    <property type="component" value="Unassembled WGS sequence"/>
</dbReference>
<keyword evidence="1" id="KW-0863">Zinc-finger</keyword>
<reference evidence="1 2" key="1">
    <citation type="submission" date="2021-05" db="EMBL/GenBank/DDBJ databases">
        <title>Novel Bacillus species.</title>
        <authorList>
            <person name="Liu G."/>
        </authorList>
    </citation>
    <scope>NUCLEOTIDE SEQUENCE [LARGE SCALE GENOMIC DNA]</scope>
    <source>
        <strain evidence="1 2">FJAT-49732</strain>
    </source>
</reference>
<keyword evidence="1" id="KW-0479">Metal-binding</keyword>
<keyword evidence="2" id="KW-1185">Reference proteome</keyword>
<accession>A0A942YML3</accession>
<organism evidence="1 2">
    <name type="scientific">Lederbergia citrisecunda</name>
    <dbReference type="NCBI Taxonomy" id="2833583"/>
    <lineage>
        <taxon>Bacteria</taxon>
        <taxon>Bacillati</taxon>
        <taxon>Bacillota</taxon>
        <taxon>Bacilli</taxon>
        <taxon>Bacillales</taxon>
        <taxon>Bacillaceae</taxon>
        <taxon>Lederbergia</taxon>
    </lineage>
</organism>
<proteinExistence type="predicted"/>
<protein>
    <submittedName>
        <fullName evidence="1">Zinc-finger domain-containing protein</fullName>
    </submittedName>
</protein>
<evidence type="ECO:0000313" key="2">
    <source>
        <dbReference type="Proteomes" id="UP000682713"/>
    </source>
</evidence>
<dbReference type="EMBL" id="JAGYPJ010000001">
    <property type="protein sequence ID" value="MBS4199446.1"/>
    <property type="molecule type" value="Genomic_DNA"/>
</dbReference>
<sequence length="62" mass="7287">MKRTKVFKEIDELITSYCDGCFLHLHFKKEFSKSYAHKFCIGECTIGQKLQEKGKTLINDQK</sequence>
<gene>
    <name evidence="1" type="ORF">KHA93_07245</name>
</gene>
<comment type="caution">
    <text evidence="1">The sequence shown here is derived from an EMBL/GenBank/DDBJ whole genome shotgun (WGS) entry which is preliminary data.</text>
</comment>
<name>A0A942YML3_9BACI</name>
<dbReference type="RefSeq" id="WP_213110128.1">
    <property type="nucleotide sequence ID" value="NZ_JAGYPJ010000001.1"/>
</dbReference>